<dbReference type="Proteomes" id="UP000037696">
    <property type="component" value="Unassembled WGS sequence"/>
</dbReference>
<evidence type="ECO:0000313" key="2">
    <source>
        <dbReference type="Proteomes" id="UP000037696"/>
    </source>
</evidence>
<dbReference type="EMBL" id="LHQQ01000597">
    <property type="protein sequence ID" value="KOS36196.1"/>
    <property type="molecule type" value="Genomic_DNA"/>
</dbReference>
<reference evidence="1 2" key="1">
    <citation type="submission" date="2015-08" db="EMBL/GenBank/DDBJ databases">
        <title>Genome sequencing of Penicillium nordicum.</title>
        <authorList>
            <person name="Nguyen H.D."/>
            <person name="Seifert K.A."/>
        </authorList>
    </citation>
    <scope>NUCLEOTIDE SEQUENCE [LARGE SCALE GENOMIC DNA]</scope>
    <source>
        <strain evidence="1 2">DAOMC 185683</strain>
    </source>
</reference>
<evidence type="ECO:0000313" key="1">
    <source>
        <dbReference type="EMBL" id="KOS36196.1"/>
    </source>
</evidence>
<sequence>MSQGSSRARPPTQQLPST</sequence>
<accession>A0A0M8NNN0</accession>
<organism evidence="1 2">
    <name type="scientific">Penicillium nordicum</name>
    <dbReference type="NCBI Taxonomy" id="229535"/>
    <lineage>
        <taxon>Eukaryota</taxon>
        <taxon>Fungi</taxon>
        <taxon>Dikarya</taxon>
        <taxon>Ascomycota</taxon>
        <taxon>Pezizomycotina</taxon>
        <taxon>Eurotiomycetes</taxon>
        <taxon>Eurotiomycetidae</taxon>
        <taxon>Eurotiales</taxon>
        <taxon>Aspergillaceae</taxon>
        <taxon>Penicillium</taxon>
    </lineage>
</organism>
<dbReference type="AlphaFoldDB" id="A0A0M8NNN0"/>
<comment type="caution">
    <text evidence="1">The sequence shown here is derived from an EMBL/GenBank/DDBJ whole genome shotgun (WGS) entry which is preliminary data.</text>
</comment>
<gene>
    <name evidence="1" type="ORF">ACN38_g13084</name>
</gene>
<feature type="non-terminal residue" evidence="1">
    <location>
        <position position="18"/>
    </location>
</feature>
<protein>
    <submittedName>
        <fullName evidence="1">Uncharacterized protein</fullName>
    </submittedName>
</protein>
<keyword evidence="2" id="KW-1185">Reference proteome</keyword>
<proteinExistence type="predicted"/>
<name>A0A0M8NNN0_9EURO</name>